<dbReference type="RefSeq" id="WP_202824811.1">
    <property type="nucleotide sequence ID" value="NZ_JAEUXJ010000002.1"/>
</dbReference>
<feature type="transmembrane region" description="Helical" evidence="1">
    <location>
        <begin position="23"/>
        <end position="43"/>
    </location>
</feature>
<reference evidence="3 4" key="1">
    <citation type="submission" date="2021-01" db="EMBL/GenBank/DDBJ databases">
        <title>Belnapia mucosa sp. nov. and Belnapia arida sp. nov., isolated from the Tabernas Desert (Almeria, Spain).</title>
        <authorList>
            <person name="Molina-Menor E."/>
            <person name="Vidal-Verdu A."/>
            <person name="Calonge A."/>
            <person name="Satari L."/>
            <person name="Pereto Magraner J."/>
            <person name="Porcar Miralles M."/>
        </authorList>
    </citation>
    <scope>NUCLEOTIDE SEQUENCE [LARGE SCALE GENOMIC DNA]</scope>
    <source>
        <strain evidence="3 4">T6</strain>
    </source>
</reference>
<evidence type="ECO:0000313" key="4">
    <source>
        <dbReference type="Proteomes" id="UP000606490"/>
    </source>
</evidence>
<comment type="caution">
    <text evidence="3">The sequence shown here is derived from an EMBL/GenBank/DDBJ whole genome shotgun (WGS) entry which is preliminary data.</text>
</comment>
<name>A0ABS1V064_9PROT</name>
<dbReference type="EMBL" id="JAEUXJ010000002">
    <property type="protein sequence ID" value="MBL6455086.1"/>
    <property type="molecule type" value="Genomic_DNA"/>
</dbReference>
<feature type="transmembrane region" description="Helical" evidence="1">
    <location>
        <begin position="200"/>
        <end position="223"/>
    </location>
</feature>
<keyword evidence="4" id="KW-1185">Reference proteome</keyword>
<dbReference type="Proteomes" id="UP000606490">
    <property type="component" value="Unassembled WGS sequence"/>
</dbReference>
<gene>
    <name evidence="3" type="ORF">JMJ55_07105</name>
</gene>
<feature type="transmembrane region" description="Helical" evidence="1">
    <location>
        <begin position="288"/>
        <end position="310"/>
    </location>
</feature>
<evidence type="ECO:0000313" key="3">
    <source>
        <dbReference type="EMBL" id="MBL6455086.1"/>
    </source>
</evidence>
<sequence length="574" mass="61324">MPDSIAPYLAGQTAAPPRWPSRLLLAAVLAGMATLLGLAWLWLARNPLLSFWDEVMHLNISMQDALVLKEGGLAALRDRLMLQERWLPPGLRLLGLPVAIAFGTEAPSALRIFAAVATTATALVIWAGLRPVAGRTGAAAGALLYVLTPQNLLGAQSFMTEIPLHLAAACAMALLLHEAVAPRASMWRLGLLGLALGLGALAKLTFLPSIGLAWVGLALWRWWRDRDPAAFRLRILLPAVGLAALAWPFYLLNGGRYVGYAKATAAGYGFIPVEETGLAYAMRVGGTLLWEVLGLGGAPLLVAAVVLGLMGWRRLGQGQRSMILLAILAATPAFIAFLFSKNQTERYLGISLVALCTPVGLAIGAAMRDAALTRLARGAVVVVAAAAFLQIGAAWVVALGGPLPGRPLRPMVEANWRPNTLCDLTPVADLLPPRGDGDRTRVGVFALTPAVNPNTVLNAYLRQGRSAHVIELVNDSATSINWDRLLAESAQLDLIILPEVFWQHGTDPSKVPGERNVADRSIDEYRARLGDRVVDRGTIRNGTAEACTAHVLTLRQDTPEAEAARARPLRPEAH</sequence>
<accession>A0ABS1V064</accession>
<keyword evidence="1" id="KW-0472">Membrane</keyword>
<feature type="transmembrane region" description="Helical" evidence="1">
    <location>
        <begin position="109"/>
        <end position="129"/>
    </location>
</feature>
<dbReference type="InterPro" id="IPR038731">
    <property type="entry name" value="RgtA/B/C-like"/>
</dbReference>
<keyword evidence="1" id="KW-1133">Transmembrane helix</keyword>
<protein>
    <submittedName>
        <fullName evidence="3">Glycosyltransferase family 39 protein</fullName>
    </submittedName>
</protein>
<organism evidence="3 4">
    <name type="scientific">Belnapia mucosa</name>
    <dbReference type="NCBI Taxonomy" id="2804532"/>
    <lineage>
        <taxon>Bacteria</taxon>
        <taxon>Pseudomonadati</taxon>
        <taxon>Pseudomonadota</taxon>
        <taxon>Alphaproteobacteria</taxon>
        <taxon>Acetobacterales</taxon>
        <taxon>Roseomonadaceae</taxon>
        <taxon>Belnapia</taxon>
    </lineage>
</organism>
<dbReference type="Pfam" id="PF13231">
    <property type="entry name" value="PMT_2"/>
    <property type="match status" value="1"/>
</dbReference>
<keyword evidence="1" id="KW-0812">Transmembrane</keyword>
<feature type="transmembrane region" description="Helical" evidence="1">
    <location>
        <begin position="346"/>
        <end position="367"/>
    </location>
</feature>
<feature type="transmembrane region" description="Helical" evidence="1">
    <location>
        <begin position="322"/>
        <end position="340"/>
    </location>
</feature>
<feature type="transmembrane region" description="Helical" evidence="1">
    <location>
        <begin position="162"/>
        <end position="180"/>
    </location>
</feature>
<feature type="domain" description="Glycosyltransferase RgtA/B/C/D-like" evidence="2">
    <location>
        <begin position="108"/>
        <end position="226"/>
    </location>
</feature>
<evidence type="ECO:0000259" key="2">
    <source>
        <dbReference type="Pfam" id="PF13231"/>
    </source>
</evidence>
<feature type="transmembrane region" description="Helical" evidence="1">
    <location>
        <begin position="379"/>
        <end position="401"/>
    </location>
</feature>
<proteinExistence type="predicted"/>
<feature type="transmembrane region" description="Helical" evidence="1">
    <location>
        <begin position="235"/>
        <end position="252"/>
    </location>
</feature>
<evidence type="ECO:0000256" key="1">
    <source>
        <dbReference type="SAM" id="Phobius"/>
    </source>
</evidence>